<dbReference type="EMBL" id="PVTF01000002">
    <property type="protein sequence ID" value="PRY44572.1"/>
    <property type="molecule type" value="Genomic_DNA"/>
</dbReference>
<gene>
    <name evidence="2" type="ORF">CLV43_102137</name>
</gene>
<dbReference type="OrthoDB" id="3763081at2"/>
<dbReference type="InterPro" id="IPR036291">
    <property type="entry name" value="NAD(P)-bd_dom_sf"/>
</dbReference>
<feature type="domain" description="NAD(P)-binding" evidence="1">
    <location>
        <begin position="7"/>
        <end position="193"/>
    </location>
</feature>
<evidence type="ECO:0000259" key="1">
    <source>
        <dbReference type="Pfam" id="PF13460"/>
    </source>
</evidence>
<dbReference type="PANTHER" id="PTHR43355">
    <property type="entry name" value="FLAVIN REDUCTASE (NADPH)"/>
    <property type="match status" value="1"/>
</dbReference>
<keyword evidence="3" id="KW-1185">Reference proteome</keyword>
<reference evidence="2 3" key="1">
    <citation type="submission" date="2018-03" db="EMBL/GenBank/DDBJ databases">
        <title>Genomic Encyclopedia of Archaeal and Bacterial Type Strains, Phase II (KMG-II): from individual species to whole genera.</title>
        <authorList>
            <person name="Goeker M."/>
        </authorList>
    </citation>
    <scope>NUCLEOTIDE SEQUENCE [LARGE SCALE GENOMIC DNA]</scope>
    <source>
        <strain evidence="2 3">DSM 44720</strain>
    </source>
</reference>
<dbReference type="Proteomes" id="UP000239494">
    <property type="component" value="Unassembled WGS sequence"/>
</dbReference>
<dbReference type="PANTHER" id="PTHR43355:SF2">
    <property type="entry name" value="FLAVIN REDUCTASE (NADPH)"/>
    <property type="match status" value="1"/>
</dbReference>
<dbReference type="AlphaFoldDB" id="A0A2T0TFW0"/>
<dbReference type="GO" id="GO:0004074">
    <property type="term" value="F:biliverdin reductase [NAD(P)H] activity"/>
    <property type="evidence" value="ECO:0007669"/>
    <property type="project" value="TreeGrafter"/>
</dbReference>
<dbReference type="Gene3D" id="3.40.50.720">
    <property type="entry name" value="NAD(P)-binding Rossmann-like Domain"/>
    <property type="match status" value="1"/>
</dbReference>
<dbReference type="InterPro" id="IPR016040">
    <property type="entry name" value="NAD(P)-bd_dom"/>
</dbReference>
<sequence>MNVVVFGATGGTGRATVQRALEAGHRVTAVVRRGGALAAAPGLRPVVVPDLGRVGEVVDAVRGQDVVISALGTNEKGPVSVCADGIRSILGAMAETGVRRLIAVSAHGAAETHDRSLYSLALWAALADKMRDKEAMEELIRASDVDWTIVRPPALKDRPRTGSYRTGPRLPIRLTSAISRADLADFLLREATTPVYVHAFPRIAA</sequence>
<dbReference type="Pfam" id="PF13460">
    <property type="entry name" value="NAD_binding_10"/>
    <property type="match status" value="1"/>
</dbReference>
<dbReference type="InterPro" id="IPR051606">
    <property type="entry name" value="Polyketide_Oxido-like"/>
</dbReference>
<comment type="caution">
    <text evidence="2">The sequence shown here is derived from an EMBL/GenBank/DDBJ whole genome shotgun (WGS) entry which is preliminary data.</text>
</comment>
<protein>
    <submittedName>
        <fullName evidence="2">Putative NADH-flavin reductase</fullName>
    </submittedName>
</protein>
<name>A0A2T0TFW0_9PSEU</name>
<dbReference type="SUPFAM" id="SSF51735">
    <property type="entry name" value="NAD(P)-binding Rossmann-fold domains"/>
    <property type="match status" value="1"/>
</dbReference>
<proteinExistence type="predicted"/>
<dbReference type="GO" id="GO:0042602">
    <property type="term" value="F:riboflavin reductase (NADPH) activity"/>
    <property type="evidence" value="ECO:0007669"/>
    <property type="project" value="TreeGrafter"/>
</dbReference>
<evidence type="ECO:0000313" key="2">
    <source>
        <dbReference type="EMBL" id="PRY44572.1"/>
    </source>
</evidence>
<evidence type="ECO:0000313" key="3">
    <source>
        <dbReference type="Proteomes" id="UP000239494"/>
    </source>
</evidence>
<organism evidence="2 3">
    <name type="scientific">Umezawaea tangerina</name>
    <dbReference type="NCBI Taxonomy" id="84725"/>
    <lineage>
        <taxon>Bacteria</taxon>
        <taxon>Bacillati</taxon>
        <taxon>Actinomycetota</taxon>
        <taxon>Actinomycetes</taxon>
        <taxon>Pseudonocardiales</taxon>
        <taxon>Pseudonocardiaceae</taxon>
        <taxon>Umezawaea</taxon>
    </lineage>
</organism>
<accession>A0A2T0TFW0</accession>
<dbReference type="RefSeq" id="WP_106186185.1">
    <property type="nucleotide sequence ID" value="NZ_PVTF01000002.1"/>
</dbReference>